<dbReference type="Proteomes" id="UP001163387">
    <property type="component" value="Chromosome"/>
</dbReference>
<evidence type="ECO:0000313" key="2">
    <source>
        <dbReference type="EMBL" id="BDT03533.1"/>
    </source>
</evidence>
<dbReference type="EMBL" id="AP026933">
    <property type="protein sequence ID" value="BDT02526.1"/>
    <property type="molecule type" value="Genomic_DNA"/>
</dbReference>
<proteinExistence type="predicted"/>
<dbReference type="RefSeq" id="WP_281748866.1">
    <property type="nucleotide sequence ID" value="NZ_AP026933.1"/>
</dbReference>
<keyword evidence="3" id="KW-1185">Reference proteome</keyword>
<evidence type="ECO:0000313" key="3">
    <source>
        <dbReference type="Proteomes" id="UP001163387"/>
    </source>
</evidence>
<accession>A0ABM8BRP9</accession>
<evidence type="ECO:0000313" key="1">
    <source>
        <dbReference type="EMBL" id="BDT02526.1"/>
    </source>
</evidence>
<sequence length="67" mass="7868">MDKEYLTKRGTICIPDSDDIEFKIVLIKLIDDLKKDNLVCGHKEFIEECKYCWCNCDLEIIKTVIRG</sequence>
<name>A0ABM8BRP9_9MOLU</name>
<organism evidence="1 3">
    <name type="scientific">Spiroplasma ixodetis</name>
    <dbReference type="NCBI Taxonomy" id="2141"/>
    <lineage>
        <taxon>Bacteria</taxon>
        <taxon>Bacillati</taxon>
        <taxon>Mycoplasmatota</taxon>
        <taxon>Mollicutes</taxon>
        <taxon>Entomoplasmatales</taxon>
        <taxon>Spiroplasmataceae</taxon>
        <taxon>Spiroplasma</taxon>
    </lineage>
</organism>
<dbReference type="EMBL" id="AP026933">
    <property type="protein sequence ID" value="BDT03533.1"/>
    <property type="molecule type" value="Genomic_DNA"/>
</dbReference>
<protein>
    <submittedName>
        <fullName evidence="1">Uncharacterized protein</fullName>
    </submittedName>
</protein>
<reference evidence="1 3" key="1">
    <citation type="journal article" date="2022" name="Front. Microbiol.">
        <title>Male-killing mechanisms vary between Spiroplasma species.</title>
        <authorList>
            <person name="Arai H."/>
            <person name="Inoue M."/>
            <person name="Kageyama D."/>
        </authorList>
    </citation>
    <scope>NUCLEOTIDE SEQUENCE [LARGE SCALE GENOMIC DNA]</scope>
    <source>
        <strain evidence="1">SHm</strain>
        <strain evidence="3">sHm</strain>
    </source>
</reference>
<gene>
    <name evidence="1" type="ORF">SHM_01720</name>
    <name evidence="2" type="ORF">SHM_11790</name>
</gene>